<accession>A0A8E2E7C1</accession>
<dbReference type="CDD" id="cd00067">
    <property type="entry name" value="GAL4"/>
    <property type="match status" value="1"/>
</dbReference>
<protein>
    <recommendedName>
        <fullName evidence="3">Zn(2)-C6 fungal-type domain-containing protein</fullName>
    </recommendedName>
</protein>
<dbReference type="OrthoDB" id="5380854at2759"/>
<proteinExistence type="predicted"/>
<dbReference type="Pfam" id="PF11951">
    <property type="entry name" value="Fungal_trans_2"/>
    <property type="match status" value="1"/>
</dbReference>
<name>A0A8E2E7C1_9PEZI</name>
<dbReference type="GO" id="GO:0000976">
    <property type="term" value="F:transcription cis-regulatory region binding"/>
    <property type="evidence" value="ECO:0007669"/>
    <property type="project" value="TreeGrafter"/>
</dbReference>
<dbReference type="PANTHER" id="PTHR37534">
    <property type="entry name" value="TRANSCRIPTIONAL ACTIVATOR PROTEIN UGA3"/>
    <property type="match status" value="1"/>
</dbReference>
<dbReference type="PROSITE" id="PS50048">
    <property type="entry name" value="ZN2_CY6_FUNGAL_2"/>
    <property type="match status" value="1"/>
</dbReference>
<sequence>MFSGNQPSKACHNCRRRRLRCDKSLPVCHKCIHSGIECLGYGKFFVWNQGVASRGKMMGKSFQEKESMHNALSTPTTNSSILVTDRSFHDAKTALTLNSYAQNIPTSTSLPNSDSQDRALQDAKMTLHWSLIDPLVKDLSPNSRYYLFHFADQLCEDLVLYDLPGRNPIRDLIPATSEYPLLLQIMIANSAFHIYNLSREPINATIQQESPKLCLATYCRSLQRFRGPVTSSYRDALVAKQHALHLLNHSLGQIEESNVDYVLASVLLFINFELIGSGKNSWKVHADGAQRLINFLGSLGGDDEVTPLSSMSFLRKSLISDSLVYCILGSTLTYSSTPNVSLHDSIALDAILEYAESNNFVSCPAHLLRIMLKSSELSEILNDTPVFAQELSSLEQQVKLLVRSAQKFDPFAWASSFQLTSPYEEVMKRMHMASAHRSAVCLYVVRVLPDSSPLIRQSSTSAIVDIPGLVSDIIHHLSFIHLGDALFKSTCWPMFLAGVECEKLEDREWIKARLDALWDTLLWGYVRTAKEVLEVIWNCKDRAAIAQTPCWVDEVRKLGADLLIA</sequence>
<evidence type="ECO:0000259" key="3">
    <source>
        <dbReference type="PROSITE" id="PS50048"/>
    </source>
</evidence>
<dbReference type="PROSITE" id="PS00463">
    <property type="entry name" value="ZN2_CY6_FUNGAL_1"/>
    <property type="match status" value="1"/>
</dbReference>
<dbReference type="GO" id="GO:0045944">
    <property type="term" value="P:positive regulation of transcription by RNA polymerase II"/>
    <property type="evidence" value="ECO:0007669"/>
    <property type="project" value="TreeGrafter"/>
</dbReference>
<dbReference type="PANTHER" id="PTHR37534:SF51">
    <property type="entry name" value="ACRIFLAVINE SENSITIVITY CONTROL PROTEIN ACR-2"/>
    <property type="match status" value="1"/>
</dbReference>
<dbReference type="GO" id="GO:0000981">
    <property type="term" value="F:DNA-binding transcription factor activity, RNA polymerase II-specific"/>
    <property type="evidence" value="ECO:0007669"/>
    <property type="project" value="InterPro"/>
</dbReference>
<keyword evidence="2" id="KW-0539">Nucleus</keyword>
<evidence type="ECO:0000256" key="1">
    <source>
        <dbReference type="ARBA" id="ARBA00004123"/>
    </source>
</evidence>
<dbReference type="InterPro" id="IPR001138">
    <property type="entry name" value="Zn2Cys6_DnaBD"/>
</dbReference>
<reference evidence="4 5" key="1">
    <citation type="journal article" date="2016" name="Nat. Commun.">
        <title>Ectomycorrhizal ecology is imprinted in the genome of the dominant symbiotic fungus Cenococcum geophilum.</title>
        <authorList>
            <consortium name="DOE Joint Genome Institute"/>
            <person name="Peter M."/>
            <person name="Kohler A."/>
            <person name="Ohm R.A."/>
            <person name="Kuo A."/>
            <person name="Krutzmann J."/>
            <person name="Morin E."/>
            <person name="Arend M."/>
            <person name="Barry K.W."/>
            <person name="Binder M."/>
            <person name="Choi C."/>
            <person name="Clum A."/>
            <person name="Copeland A."/>
            <person name="Grisel N."/>
            <person name="Haridas S."/>
            <person name="Kipfer T."/>
            <person name="LaButti K."/>
            <person name="Lindquist E."/>
            <person name="Lipzen A."/>
            <person name="Maire R."/>
            <person name="Meier B."/>
            <person name="Mihaltcheva S."/>
            <person name="Molinier V."/>
            <person name="Murat C."/>
            <person name="Poggeler S."/>
            <person name="Quandt C.A."/>
            <person name="Sperisen C."/>
            <person name="Tritt A."/>
            <person name="Tisserant E."/>
            <person name="Crous P.W."/>
            <person name="Henrissat B."/>
            <person name="Nehls U."/>
            <person name="Egli S."/>
            <person name="Spatafora J.W."/>
            <person name="Grigoriev I.V."/>
            <person name="Martin F.M."/>
        </authorList>
    </citation>
    <scope>NUCLEOTIDE SEQUENCE [LARGE SCALE GENOMIC DNA]</scope>
    <source>
        <strain evidence="4 5">CBS 459.81</strain>
    </source>
</reference>
<feature type="domain" description="Zn(2)-C6 fungal-type" evidence="3">
    <location>
        <begin position="10"/>
        <end position="38"/>
    </location>
</feature>
<dbReference type="EMBL" id="KV745044">
    <property type="protein sequence ID" value="OCK78711.1"/>
    <property type="molecule type" value="Genomic_DNA"/>
</dbReference>
<evidence type="ECO:0000313" key="4">
    <source>
        <dbReference type="EMBL" id="OCK78711.1"/>
    </source>
</evidence>
<evidence type="ECO:0000256" key="2">
    <source>
        <dbReference type="ARBA" id="ARBA00023242"/>
    </source>
</evidence>
<organism evidence="4 5">
    <name type="scientific">Lepidopterella palustris CBS 459.81</name>
    <dbReference type="NCBI Taxonomy" id="1314670"/>
    <lineage>
        <taxon>Eukaryota</taxon>
        <taxon>Fungi</taxon>
        <taxon>Dikarya</taxon>
        <taxon>Ascomycota</taxon>
        <taxon>Pezizomycotina</taxon>
        <taxon>Dothideomycetes</taxon>
        <taxon>Pleosporomycetidae</taxon>
        <taxon>Mytilinidiales</taxon>
        <taxon>Argynnaceae</taxon>
        <taxon>Lepidopterella</taxon>
    </lineage>
</organism>
<dbReference type="InterPro" id="IPR036864">
    <property type="entry name" value="Zn2-C6_fun-type_DNA-bd_sf"/>
</dbReference>
<dbReference type="GO" id="GO:0008270">
    <property type="term" value="F:zinc ion binding"/>
    <property type="evidence" value="ECO:0007669"/>
    <property type="project" value="InterPro"/>
</dbReference>
<evidence type="ECO:0000313" key="5">
    <source>
        <dbReference type="Proteomes" id="UP000250266"/>
    </source>
</evidence>
<dbReference type="SMART" id="SM00066">
    <property type="entry name" value="GAL4"/>
    <property type="match status" value="1"/>
</dbReference>
<dbReference type="Gene3D" id="4.10.240.10">
    <property type="entry name" value="Zn(2)-C6 fungal-type DNA-binding domain"/>
    <property type="match status" value="1"/>
</dbReference>
<gene>
    <name evidence="4" type="ORF">K432DRAFT_301423</name>
</gene>
<dbReference type="Pfam" id="PF00172">
    <property type="entry name" value="Zn_clus"/>
    <property type="match status" value="1"/>
</dbReference>
<keyword evidence="5" id="KW-1185">Reference proteome</keyword>
<comment type="subcellular location">
    <subcellularLocation>
        <location evidence="1">Nucleus</location>
    </subcellularLocation>
</comment>
<dbReference type="SUPFAM" id="SSF57701">
    <property type="entry name" value="Zn2/Cys6 DNA-binding domain"/>
    <property type="match status" value="1"/>
</dbReference>
<dbReference type="AlphaFoldDB" id="A0A8E2E7C1"/>
<dbReference type="Proteomes" id="UP000250266">
    <property type="component" value="Unassembled WGS sequence"/>
</dbReference>
<dbReference type="InterPro" id="IPR021858">
    <property type="entry name" value="Fun_TF"/>
</dbReference>
<dbReference type="GO" id="GO:0005634">
    <property type="term" value="C:nucleus"/>
    <property type="evidence" value="ECO:0007669"/>
    <property type="project" value="UniProtKB-SubCell"/>
</dbReference>